<evidence type="ECO:0000256" key="2">
    <source>
        <dbReference type="SAM" id="Phobius"/>
    </source>
</evidence>
<dbReference type="EMBL" id="JAWDGP010004075">
    <property type="protein sequence ID" value="KAK3768050.1"/>
    <property type="molecule type" value="Genomic_DNA"/>
</dbReference>
<feature type="domain" description="MAM" evidence="4">
    <location>
        <begin position="89"/>
        <end position="247"/>
    </location>
</feature>
<dbReference type="PROSITE" id="PS50060">
    <property type="entry name" value="MAM_2"/>
    <property type="match status" value="2"/>
</dbReference>
<keyword evidence="2" id="KW-1133">Transmembrane helix</keyword>
<dbReference type="Gene3D" id="2.60.120.200">
    <property type="match status" value="4"/>
</dbReference>
<reference evidence="5" key="1">
    <citation type="journal article" date="2023" name="G3 (Bethesda)">
        <title>A reference genome for the long-term kleptoplast-retaining sea slug Elysia crispata morphotype clarki.</title>
        <authorList>
            <person name="Eastman K.E."/>
            <person name="Pendleton A.L."/>
            <person name="Shaikh M.A."/>
            <person name="Suttiyut T."/>
            <person name="Ogas R."/>
            <person name="Tomko P."/>
            <person name="Gavelis G."/>
            <person name="Widhalm J.R."/>
            <person name="Wisecaver J.H."/>
        </authorList>
    </citation>
    <scope>NUCLEOTIDE SEQUENCE</scope>
    <source>
        <strain evidence="5">ECLA1</strain>
    </source>
</reference>
<comment type="caution">
    <text evidence="5">The sequence shown here is derived from an EMBL/GenBank/DDBJ whole genome shotgun (WGS) entry which is preliminary data.</text>
</comment>
<feature type="signal peptide" evidence="3">
    <location>
        <begin position="1"/>
        <end position="26"/>
    </location>
</feature>
<feature type="transmembrane region" description="Helical" evidence="2">
    <location>
        <begin position="2940"/>
        <end position="2960"/>
    </location>
</feature>
<feature type="region of interest" description="Disordered" evidence="1">
    <location>
        <begin position="566"/>
        <end position="589"/>
    </location>
</feature>
<keyword evidence="2" id="KW-0472">Membrane</keyword>
<feature type="domain" description="MAM" evidence="4">
    <location>
        <begin position="2723"/>
        <end position="2887"/>
    </location>
</feature>
<proteinExistence type="predicted"/>
<gene>
    <name evidence="5" type="ORF">RRG08_045869</name>
</gene>
<keyword evidence="6" id="KW-1185">Reference proteome</keyword>
<feature type="region of interest" description="Disordered" evidence="1">
    <location>
        <begin position="808"/>
        <end position="839"/>
    </location>
</feature>
<evidence type="ECO:0000259" key="4">
    <source>
        <dbReference type="PROSITE" id="PS50060"/>
    </source>
</evidence>
<feature type="region of interest" description="Disordered" evidence="1">
    <location>
        <begin position="2684"/>
        <end position="2714"/>
    </location>
</feature>
<evidence type="ECO:0000256" key="1">
    <source>
        <dbReference type="SAM" id="MobiDB-lite"/>
    </source>
</evidence>
<accession>A0AAE0ZEW6</accession>
<keyword evidence="3" id="KW-0732">Signal</keyword>
<feature type="compositionally biased region" description="Polar residues" evidence="1">
    <location>
        <begin position="810"/>
        <end position="839"/>
    </location>
</feature>
<feature type="compositionally biased region" description="Polar residues" evidence="1">
    <location>
        <begin position="568"/>
        <end position="589"/>
    </location>
</feature>
<protein>
    <recommendedName>
        <fullName evidence="4">MAM domain-containing protein</fullName>
    </recommendedName>
</protein>
<feature type="chain" id="PRO_5042151295" description="MAM domain-containing protein" evidence="3">
    <location>
        <begin position="27"/>
        <end position="2986"/>
    </location>
</feature>
<name>A0AAE0ZEW6_9GAST</name>
<feature type="compositionally biased region" description="Polar residues" evidence="1">
    <location>
        <begin position="2688"/>
        <end position="2714"/>
    </location>
</feature>
<keyword evidence="2" id="KW-0812">Transmembrane</keyword>
<dbReference type="GO" id="GO:0016020">
    <property type="term" value="C:membrane"/>
    <property type="evidence" value="ECO:0007669"/>
    <property type="project" value="InterPro"/>
</dbReference>
<evidence type="ECO:0000256" key="3">
    <source>
        <dbReference type="SAM" id="SignalP"/>
    </source>
</evidence>
<dbReference type="InterPro" id="IPR000998">
    <property type="entry name" value="MAM_dom"/>
</dbReference>
<dbReference type="Pfam" id="PF00629">
    <property type="entry name" value="MAM"/>
    <property type="match status" value="1"/>
</dbReference>
<evidence type="ECO:0000313" key="6">
    <source>
        <dbReference type="Proteomes" id="UP001283361"/>
    </source>
</evidence>
<dbReference type="Proteomes" id="UP001283361">
    <property type="component" value="Unassembled WGS sequence"/>
</dbReference>
<evidence type="ECO:0000313" key="5">
    <source>
        <dbReference type="EMBL" id="KAK3768050.1"/>
    </source>
</evidence>
<feature type="region of interest" description="Disordered" evidence="1">
    <location>
        <begin position="2908"/>
        <end position="2932"/>
    </location>
</feature>
<organism evidence="5 6">
    <name type="scientific">Elysia crispata</name>
    <name type="common">lettuce slug</name>
    <dbReference type="NCBI Taxonomy" id="231223"/>
    <lineage>
        <taxon>Eukaryota</taxon>
        <taxon>Metazoa</taxon>
        <taxon>Spiralia</taxon>
        <taxon>Lophotrochozoa</taxon>
        <taxon>Mollusca</taxon>
        <taxon>Gastropoda</taxon>
        <taxon>Heterobranchia</taxon>
        <taxon>Euthyneura</taxon>
        <taxon>Panpulmonata</taxon>
        <taxon>Sacoglossa</taxon>
        <taxon>Placobranchoidea</taxon>
        <taxon>Plakobranchidae</taxon>
        <taxon>Elysia</taxon>
    </lineage>
</organism>
<sequence length="2986" mass="323185">MRETRSLVLSVFVIWSILHGAQSVLAENTTSFSDPTTAPNQVFTEEVKFDTNETETRLSAVTTKGTAIPHERNFSQVQNTCSSSRLGTSSCSFQKGLFCGGVDNGYGCDHQWFVTKGKTRQSTENTEDGYAYLEVTDTAGTPCKLESTVYGQSVKAVCIEFQYTSIGDNEHGFHVGFEHGRHQTELFSVPPRNTAGKWYKIGASCCLQGADSESERYINIDITNVTVDNTVAIDYLDVRVANRTCGIDEPLCTVFEAGIPINTEPSQHPTENITRFDGSATPTNPVYTQEVKLDTNGTGTTSITVSGKGSITPPLLNLTESTTLLIDATSAPNPVYTQQVKLDGNETVTRTSDITSTPFQRIFSEGRNECSSSRLGTSSCSFQKGLFCGGVNNGYACQHLWSVSKEDGYAYLEVTDTAGAPCKLESTVYGQSVKAVCIEFHYTSIGDSEHGVDVGFEHGGYQTDLFSVAPRNTAGKWYKIGASCCLQGANSESERYINIGITNATVDSTVAIGKLDVRVANRTCDIDEPVCSVYEAGKPINNEYLFHPTVTSSNLDNLENITRFDGSATPTNPVSTQEVKLDTNGTGTTSITVSGKGSTTPPLLNLTGRNECSSSRLGTSSCSFQKGLFCGGINNGYACQHLWSVSKEDSYAYLEVTDTAGAPCKLESTVYGQSVKAVCIEFQYTSIGDKEHGIHVGFEHGGFQTGLFSVAPRNTAGKWYKIGASCCLQRADSESERYINIGITNATVDSTVAIGKLDVRVANRTCDIDEPVCSVYEAGKPINNEYLFHPTVTSSNLDNLENITRFDGSATPTNPVSTQEVKLDTNGTGTTSITVSGKGSTTPPLLNLTGRNECSSSRLGTSSCSFQKGLFCGGINNGYACQHLWSVSKEDSYAYLEVTDTAGAPCKLESTVYGQSVKAVCIEFQYTSIGDKEHGIHVGFEHGGFQTGLFSVAPRNTAGKWYKIGASCCLQRADSESERYINIGITNATVDSTVAIGKLDVRVANRTCDIDEPVCSVYEAGIPINNEYLFHPTVTSSNLDNLENITRFDGSATPTNPVSTQEVKLDTNGTGTTSITVSGKGSTTPPLLNLTENTTLLIDATTAPNPVYTQEVKLDANETVTRTSDITSTPFQRIFSKGRNECSSSRLGTSSCSFQKGLFCGGINNGYACQHLWSVSKEDSYAYLEVTDTAGAPCKLESTVYGQSVKAVCIEFQYTSIGDKEHGIHVGFEHGGFQTGLFSVAPRNTAGKWYKIGASCCLQRADSESERYINIGITNATVDSTVAIGKLDMRVANRTCDIDEPVCSVYEAGIPINNEYLFHPTVTSSNLDNLENITRFDGSATPTNPVSTQEVKLDTNGTGTTSITVSGKVSTTPPLLNLTGRNECSSSRLGTSSCSFQKGLFCGGINNGYACQHLWSVSKEDSYAYLEVTDTAGAPCKLESTVYGQSVKAVCIEFQYTSIGDKEHGIHVGFEHGGFQTGLFSVAPRNTAGKWYKIGASCCLQRADSESERYINIGITNATVDSTVAIGKLDVRVANRTCDIDEPVCSVYEAGIPINNEYLFHPTVTSSNLDNLENITRFDGSATPTNPVSTQEVKLDTNGTGTTSITVSGKGSTTPPLLNLTENTTLLIDATTAPNPVYTQEVKLDANETVTRTSDITSTPFQRIFSKGRNECSSSRLGTSSCSFQKGLFCGGINNGYACQHLWSVSKDGYAYLEVTDTTGTPCKLESLVYLQSVKAVCIEFHYTSMGDNEHGIHVGFEQGGHQTELFSVPPRNTAEKWYKIGASCCLQGADTDFYRYINIDITNATVDNTVAIDNLDVRVANRTCGIDEPLCTVFEAGEPIKTEPLPHPTVTSSTLDNVENITRFDDSATPTNPVYTQEVKFNPNGTENTTSFSDPTTAPNQVFTEEVKFDTNETETRLSAVTTKGTAIPFERNFSQAQNTCSSSRLGTSSCSFQKGLFCGGVDNGYGCDHQWFVTKDGYAYLEVTDTTGTPCKLESLVYLQSVKAVCIEFHYTSMGDNEHGIHVGFEQGGHQTELFSVPPRNTAEKWYKIGASCCLQGADTDFYRYINIDITNATVDNTVAIDNLDVRVANRTCGIYEPLCTVFEAGEPIKTEPLPHPTVTSSTLDNVENITRFDDSATPTNPVYTQEVKFNPNGTENTTSFSDPTTAPNQVFTEEVKFDTNETETRLSAVTTKGTAIPFERNFSQAQNTCSSSRLGTSSCSFQKGLFCGGVDNGYGCDHQWFVTKDGYAYLEVTDTTGTPCKLESLVYLQSVKAVCIEFHYTSMGDNEHGIHVGFEQGGHQTELFSVPPRNTAEKWYKIGASCCLQGADTDFYRYINIDITNATVDNTVAIDNLDVRVANRTCGIYEPLCTVFEAGEPIKTEPLPHPTVTSSTLDNVENITRFDDSATPTNPVYTQEVKFNPNGTENTTSFSDPTTAPNQVFTEEVKFDTNETETRLSAVTTKGTAIPFERNFSQAQNTCSSSRLGTSSCSFQKGLFCGGVDNGYGCDHQWFVTKEDGYAYLKITDTAGAPCKLESTVYGQSVKAVCIEFHYTSIGDNEHGVDVGFEHGGYQTDLFSVAPRNTAGKWYKIGASCCLQGANSESERYINIGITNATVDSTVAIGKLDVRVANRTCDIDEPVCSVYEAGIPIKDEPLFHPTEDITRFDGSATPTNPVYTQEVKFDTDGTGTKSPTVTASRSITHPSLNPTGGENCSNSRLGTSSCSFHKGLFCGGVNNGYDCEHQWIGTKGKTGQITVGFSHEENTDDGYAYLEVTGTAGPPCKLESNVFYPSVRAVCIEFHYASTGDGEHGINVGFEHRGQQTHLFSMPPRNTAGLWYKVGASCCLQADDSDRYRFINIEITNASKSSTVALDQLDVRVSSKACPADGPLCSVYELTRPTVQQYPDIRSASGNQSLTKDYPPGRSASHRSSLLSNQDTGLAVAGFALAIMLVVVVAGTISKMVRPKVEAEDHFNLHDFDMIVKPK</sequence>